<feature type="compositionally biased region" description="Basic and acidic residues" evidence="5">
    <location>
        <begin position="127"/>
        <end position="139"/>
    </location>
</feature>
<dbReference type="Pfam" id="PF07011">
    <property type="entry name" value="Elf4"/>
    <property type="match status" value="1"/>
</dbReference>
<comment type="caution">
    <text evidence="7">The sequence shown here is derived from an EMBL/GenBank/DDBJ whole genome shotgun (WGS) entry which is preliminary data.</text>
</comment>
<evidence type="ECO:0000256" key="3">
    <source>
        <dbReference type="ARBA" id="ARBA00023108"/>
    </source>
</evidence>
<organism evidence="7 8">
    <name type="scientific">Ananas comosus</name>
    <name type="common">Pineapple</name>
    <name type="synonym">Ananas ananas</name>
    <dbReference type="NCBI Taxonomy" id="4615"/>
    <lineage>
        <taxon>Eukaryota</taxon>
        <taxon>Viridiplantae</taxon>
        <taxon>Streptophyta</taxon>
        <taxon>Embryophyta</taxon>
        <taxon>Tracheophyta</taxon>
        <taxon>Spermatophyta</taxon>
        <taxon>Magnoliopsida</taxon>
        <taxon>Liliopsida</taxon>
        <taxon>Poales</taxon>
        <taxon>Bromeliaceae</taxon>
        <taxon>Bromelioideae</taxon>
        <taxon>Ananas</taxon>
    </lineage>
</organism>
<dbReference type="Proteomes" id="UP000092600">
    <property type="component" value="Unassembled WGS sequence"/>
</dbReference>
<dbReference type="GO" id="GO:0005634">
    <property type="term" value="C:nucleus"/>
    <property type="evidence" value="ECO:0007669"/>
    <property type="project" value="UniProtKB-SubCell"/>
</dbReference>
<feature type="domain" description="Protein EARLY FLOWERING 4" evidence="6">
    <location>
        <begin position="57"/>
        <end position="105"/>
    </location>
</feature>
<name>A0A199VV21_ANACO</name>
<dbReference type="EMBL" id="LSRQ01000788">
    <property type="protein sequence ID" value="OAY80776.1"/>
    <property type="molecule type" value="Genomic_DNA"/>
</dbReference>
<evidence type="ECO:0000256" key="5">
    <source>
        <dbReference type="SAM" id="MobiDB-lite"/>
    </source>
</evidence>
<evidence type="ECO:0000259" key="6">
    <source>
        <dbReference type="Pfam" id="PF07011"/>
    </source>
</evidence>
<keyword evidence="4" id="KW-0539">Nucleus</keyword>
<dbReference type="STRING" id="4615.A0A199VV21"/>
<protein>
    <submittedName>
        <fullName evidence="7">Protein ELF4-LIKE 2</fullName>
    </submittedName>
</protein>
<evidence type="ECO:0000256" key="4">
    <source>
        <dbReference type="ARBA" id="ARBA00023242"/>
    </source>
</evidence>
<dbReference type="InterPro" id="IPR040462">
    <property type="entry name" value="EARLY_FLOWERING_4"/>
</dbReference>
<comment type="subcellular location">
    <subcellularLocation>
        <location evidence="1">Nucleus</location>
    </subcellularLocation>
</comment>
<gene>
    <name evidence="7" type="ORF">ACMD2_07089</name>
</gene>
<dbReference type="PANTHER" id="PTHR33469:SF16">
    <property type="entry name" value="PROTEIN ELF4-LIKE 4"/>
    <property type="match status" value="1"/>
</dbReference>
<reference evidence="7 8" key="1">
    <citation type="journal article" date="2016" name="DNA Res.">
        <title>The draft genome of MD-2 pineapple using hybrid error correction of long reads.</title>
        <authorList>
            <person name="Redwan R.M."/>
            <person name="Saidin A."/>
            <person name="Kumar S.V."/>
        </authorList>
    </citation>
    <scope>NUCLEOTIDE SEQUENCE [LARGE SCALE GENOMIC DNA]</scope>
    <source>
        <strain evidence="8">cv. MD2</strain>
        <tissue evidence="7">Leaf</tissue>
    </source>
</reference>
<dbReference type="InterPro" id="IPR009741">
    <property type="entry name" value="EARLY_FLOWERING_4_dom"/>
</dbReference>
<feature type="region of interest" description="Disordered" evidence="5">
    <location>
        <begin position="99"/>
        <end position="139"/>
    </location>
</feature>
<evidence type="ECO:0000256" key="2">
    <source>
        <dbReference type="ARBA" id="ARBA00009514"/>
    </source>
</evidence>
<evidence type="ECO:0000256" key="1">
    <source>
        <dbReference type="ARBA" id="ARBA00004123"/>
    </source>
</evidence>
<dbReference type="GO" id="GO:0042753">
    <property type="term" value="P:positive regulation of circadian rhythm"/>
    <property type="evidence" value="ECO:0007669"/>
    <property type="project" value="InterPro"/>
</dbReference>
<evidence type="ECO:0000313" key="8">
    <source>
        <dbReference type="Proteomes" id="UP000092600"/>
    </source>
</evidence>
<comment type="similarity">
    <text evidence="2">Belongs to the EARLY FLOWERING 4 family.</text>
</comment>
<keyword evidence="3" id="KW-0090">Biological rhythms</keyword>
<dbReference type="GO" id="GO:0048511">
    <property type="term" value="P:rhythmic process"/>
    <property type="evidence" value="ECO:0007669"/>
    <property type="project" value="UniProtKB-KW"/>
</dbReference>
<accession>A0A199VV21</accession>
<sequence>MTSVIAVMRRSLIQIINDSLVGESRQCNAGRQQRDRDVPKELRAGAGHVGSESFADLNEINHNHESKIADNLDRNVGLIREPNSNIRRVVGLYPDLSVSVAESVEPTPPPSEGGRSLEAPEQEESAGVEKEEERGKKAM</sequence>
<dbReference type="PANTHER" id="PTHR33469">
    <property type="entry name" value="PROTEIN ELF4-LIKE 4"/>
    <property type="match status" value="1"/>
</dbReference>
<dbReference type="GO" id="GO:0009649">
    <property type="term" value="P:entrainment of circadian clock"/>
    <property type="evidence" value="ECO:0007669"/>
    <property type="project" value="TreeGrafter"/>
</dbReference>
<dbReference type="AlphaFoldDB" id="A0A199VV21"/>
<proteinExistence type="inferred from homology"/>
<evidence type="ECO:0000313" key="7">
    <source>
        <dbReference type="EMBL" id="OAY80776.1"/>
    </source>
</evidence>